<comment type="caution">
    <text evidence="2">The sequence shown here is derived from an EMBL/GenBank/DDBJ whole genome shotgun (WGS) entry which is preliminary data.</text>
</comment>
<protein>
    <submittedName>
        <fullName evidence="2">Uncharacterized protein</fullName>
    </submittedName>
</protein>
<evidence type="ECO:0000313" key="2">
    <source>
        <dbReference type="EMBL" id="ROR75998.1"/>
    </source>
</evidence>
<gene>
    <name evidence="2" type="ORF">EDD42_3950</name>
</gene>
<dbReference type="InterPro" id="IPR046719">
    <property type="entry name" value="DUF6611"/>
</dbReference>
<accession>A0A3N2BLA9</accession>
<dbReference type="RefSeq" id="WP_085514216.1">
    <property type="nucleotide sequence ID" value="NZ_FXAP01000007.1"/>
</dbReference>
<evidence type="ECO:0000313" key="3">
    <source>
        <dbReference type="Proteomes" id="UP000266915"/>
    </source>
</evidence>
<evidence type="ECO:0000256" key="1">
    <source>
        <dbReference type="SAM" id="Phobius"/>
    </source>
</evidence>
<keyword evidence="3" id="KW-1185">Reference proteome</keyword>
<dbReference type="AlphaFoldDB" id="A0A3N2BLA9"/>
<feature type="transmembrane region" description="Helical" evidence="1">
    <location>
        <begin position="90"/>
        <end position="112"/>
    </location>
</feature>
<feature type="transmembrane region" description="Helical" evidence="1">
    <location>
        <begin position="62"/>
        <end position="84"/>
    </location>
</feature>
<name>A0A3N2BLA9_9MICO</name>
<sequence>MKRQTHLRRLPIATMAGRGNSFYARWGRLEVTPGYIAMFTRRIHVTLTVDRPGLSDAARRRLAFASFCTSFTALSIMTALAMMVGYFGGIWLGAFVVAVFVAFWAAGALPVWHLMGQSRRIRVVVIPPGVFSGDGDAFARLAADLDALDERTDLDTIGYEVECWRIYNELPERR</sequence>
<dbReference type="EMBL" id="RKHL01000002">
    <property type="protein sequence ID" value="ROR75998.1"/>
    <property type="molecule type" value="Genomic_DNA"/>
</dbReference>
<keyword evidence="1" id="KW-0472">Membrane</keyword>
<dbReference type="Pfam" id="PF20315">
    <property type="entry name" value="DUF6611"/>
    <property type="match status" value="1"/>
</dbReference>
<proteinExistence type="predicted"/>
<reference evidence="2 3" key="1">
    <citation type="submission" date="2018-11" db="EMBL/GenBank/DDBJ databases">
        <title>Sequencing the genomes of 1000 actinobacteria strains.</title>
        <authorList>
            <person name="Klenk H.-P."/>
        </authorList>
    </citation>
    <scope>NUCLEOTIDE SEQUENCE [LARGE SCALE GENOMIC DNA]</scope>
    <source>
        <strain evidence="2 3">DSM 14012</strain>
    </source>
</reference>
<dbReference type="Proteomes" id="UP000266915">
    <property type="component" value="Unassembled WGS sequence"/>
</dbReference>
<organism evidence="2 3">
    <name type="scientific">Plantibacter flavus</name>
    <dbReference type="NCBI Taxonomy" id="150123"/>
    <lineage>
        <taxon>Bacteria</taxon>
        <taxon>Bacillati</taxon>
        <taxon>Actinomycetota</taxon>
        <taxon>Actinomycetes</taxon>
        <taxon>Micrococcales</taxon>
        <taxon>Microbacteriaceae</taxon>
        <taxon>Plantibacter</taxon>
    </lineage>
</organism>
<keyword evidence="1" id="KW-0812">Transmembrane</keyword>
<keyword evidence="1" id="KW-1133">Transmembrane helix</keyword>